<comment type="cofactor">
    <cofactor evidence="1">
        <name>Ca(2+)</name>
        <dbReference type="ChEBI" id="CHEBI:29108"/>
    </cofactor>
</comment>
<dbReference type="InterPro" id="IPR017850">
    <property type="entry name" value="Alkaline_phosphatase_core_sf"/>
</dbReference>
<gene>
    <name evidence="8" type="ORF">FQA47_023717</name>
</gene>
<keyword evidence="5" id="KW-0106">Calcium</keyword>
<dbReference type="GO" id="GO:0004065">
    <property type="term" value="F:arylsulfatase activity"/>
    <property type="evidence" value="ECO:0007669"/>
    <property type="project" value="TreeGrafter"/>
</dbReference>
<name>A0A834BNX9_ORYME</name>
<reference evidence="8" key="1">
    <citation type="journal article" name="BMC Genomics">
        <title>Long-read sequencing and de novo genome assembly of marine medaka (Oryzias melastigma).</title>
        <authorList>
            <person name="Liang P."/>
            <person name="Saqib H.S.A."/>
            <person name="Ni X."/>
            <person name="Shen Y."/>
        </authorList>
    </citation>
    <scope>NUCLEOTIDE SEQUENCE</scope>
    <source>
        <strain evidence="8">Bigg-433</strain>
    </source>
</reference>
<protein>
    <submittedName>
        <fullName evidence="8">Arylsulfatase D</fullName>
    </submittedName>
</protein>
<dbReference type="EMBL" id="WKFB01001231">
    <property type="protein sequence ID" value="KAF6714507.1"/>
    <property type="molecule type" value="Genomic_DNA"/>
</dbReference>
<keyword evidence="6" id="KW-1133">Transmembrane helix</keyword>
<feature type="transmembrane region" description="Helical" evidence="6">
    <location>
        <begin position="238"/>
        <end position="256"/>
    </location>
</feature>
<evidence type="ECO:0000313" key="8">
    <source>
        <dbReference type="EMBL" id="KAF6714507.1"/>
    </source>
</evidence>
<dbReference type="Pfam" id="PF00884">
    <property type="entry name" value="Sulfatase"/>
    <property type="match status" value="1"/>
</dbReference>
<dbReference type="Pfam" id="PF14707">
    <property type="entry name" value="Sulfatase_C"/>
    <property type="match status" value="1"/>
</dbReference>
<keyword evidence="6" id="KW-0472">Membrane</keyword>
<dbReference type="SUPFAM" id="SSF53649">
    <property type="entry name" value="Alkaline phosphatase-like"/>
    <property type="match status" value="1"/>
</dbReference>
<keyword evidence="6" id="KW-0812">Transmembrane</keyword>
<evidence type="ECO:0000256" key="4">
    <source>
        <dbReference type="ARBA" id="ARBA00022801"/>
    </source>
</evidence>
<dbReference type="Gene3D" id="3.40.720.10">
    <property type="entry name" value="Alkaline Phosphatase, subunit A"/>
    <property type="match status" value="1"/>
</dbReference>
<accession>A0A834BNX9</accession>
<sequence>MGCFVPTLYGQSDITCAHITVITAELRRRDGEAGTLWETVVWLGNMRSAMLALLLPLILTAGSDVSTGRAVEKKKPNFVLMMVDDLGIGDIGCYGNNTIRTPNIDRLASEGVKLTQHIAAAPLCSPSRAAFMTGRYAVRSGMASTGRVQVLLFLGGSGGLPAGETTFAKRLQQQGYSTGLIGKWHLGVNCESRGDHCHHPNQHGFSYFYGLPFTLFNDCVPGEGKDVLVDLQQTLQHLTLLFAVGLLTMVFVRMSGLLEVSLWFLVLLFFLGLVAAAVWYVPFALLQTWNCILMRNQEVIEQPMTVETLPQRLLGEAQNFIKRNADRPFLLFFSLAHIHTPLFKSPAFTGKSLHGRYGDNLEEVDWIIGKVRDTVDSLGLANNTLMYFTSDHGGHLEDSDPHIGQKGGWNGIYKGGKAMGGWEGGIRVPGIFRWPGHLAAGRVVEEPTSLMDLYPTLKYLAGDKQPDREIDGYNLMPLLEGKAVQSEHEFMFHYCGIYLNAVRWHPPGSDSVFKVHFFTPNFSPPGAGGCYDTKVCLCHGDHVTHHNPPLLFDLFHDPSESRPLTPDTEPRYAEVLERTAKAVMRHRSALPPKMTSAGGASQASTDVHSVQNQMTWEKILWRPWLQPCCGTFPFCGCKEDEAIYESKAA</sequence>
<dbReference type="AlphaFoldDB" id="A0A834BNX9"/>
<keyword evidence="3" id="KW-0479">Metal-binding</keyword>
<dbReference type="InterPro" id="IPR000917">
    <property type="entry name" value="Sulfatase_N"/>
</dbReference>
<dbReference type="Gene3D" id="1.10.287.550">
    <property type="entry name" value="Helix hairpin bin"/>
    <property type="match status" value="1"/>
</dbReference>
<dbReference type="InterPro" id="IPR024607">
    <property type="entry name" value="Sulfatase_CS"/>
</dbReference>
<dbReference type="PROSITE" id="PS00149">
    <property type="entry name" value="SULFATASE_2"/>
    <property type="match status" value="1"/>
</dbReference>
<dbReference type="PANTHER" id="PTHR42693:SF5">
    <property type="entry name" value="ARYLSULFATASE D"/>
    <property type="match status" value="1"/>
</dbReference>
<dbReference type="FunFam" id="3.30.1120.10:FF:000001">
    <property type="entry name" value="Arylsulfatase E"/>
    <property type="match status" value="1"/>
</dbReference>
<evidence type="ECO:0000256" key="3">
    <source>
        <dbReference type="ARBA" id="ARBA00022723"/>
    </source>
</evidence>
<dbReference type="FunFam" id="3.40.720.10:FF:000233">
    <property type="entry name" value="Predicted protein"/>
    <property type="match status" value="1"/>
</dbReference>
<dbReference type="PROSITE" id="PS00523">
    <property type="entry name" value="SULFATASE_1"/>
    <property type="match status" value="1"/>
</dbReference>
<evidence type="ECO:0000259" key="7">
    <source>
        <dbReference type="Pfam" id="PF00884"/>
    </source>
</evidence>
<organism evidence="8 9">
    <name type="scientific">Oryzias melastigma</name>
    <name type="common">Marine medaka</name>
    <dbReference type="NCBI Taxonomy" id="30732"/>
    <lineage>
        <taxon>Eukaryota</taxon>
        <taxon>Metazoa</taxon>
        <taxon>Chordata</taxon>
        <taxon>Craniata</taxon>
        <taxon>Vertebrata</taxon>
        <taxon>Euteleostomi</taxon>
        <taxon>Actinopterygii</taxon>
        <taxon>Neopterygii</taxon>
        <taxon>Teleostei</taxon>
        <taxon>Neoteleostei</taxon>
        <taxon>Acanthomorphata</taxon>
        <taxon>Ovalentaria</taxon>
        <taxon>Atherinomorphae</taxon>
        <taxon>Beloniformes</taxon>
        <taxon>Adrianichthyidae</taxon>
        <taxon>Oryziinae</taxon>
        <taxon>Oryzias</taxon>
    </lineage>
</organism>
<evidence type="ECO:0000256" key="5">
    <source>
        <dbReference type="ARBA" id="ARBA00022837"/>
    </source>
</evidence>
<evidence type="ECO:0000256" key="2">
    <source>
        <dbReference type="ARBA" id="ARBA00008779"/>
    </source>
</evidence>
<evidence type="ECO:0000256" key="1">
    <source>
        <dbReference type="ARBA" id="ARBA00001913"/>
    </source>
</evidence>
<dbReference type="Gene3D" id="3.30.1120.10">
    <property type="match status" value="1"/>
</dbReference>
<proteinExistence type="inferred from homology"/>
<feature type="transmembrane region" description="Helical" evidence="6">
    <location>
        <begin position="262"/>
        <end position="286"/>
    </location>
</feature>
<evidence type="ECO:0000313" key="9">
    <source>
        <dbReference type="Proteomes" id="UP000646548"/>
    </source>
</evidence>
<comment type="caution">
    <text evidence="8">The sequence shown here is derived from an EMBL/GenBank/DDBJ whole genome shotgun (WGS) entry which is preliminary data.</text>
</comment>
<dbReference type="GO" id="GO:0046872">
    <property type="term" value="F:metal ion binding"/>
    <property type="evidence" value="ECO:0007669"/>
    <property type="project" value="UniProtKB-KW"/>
</dbReference>
<dbReference type="GO" id="GO:0005783">
    <property type="term" value="C:endoplasmic reticulum"/>
    <property type="evidence" value="ECO:0007669"/>
    <property type="project" value="UniProtKB-ARBA"/>
</dbReference>
<feature type="domain" description="Sulfatase N-terminal" evidence="7">
    <location>
        <begin position="76"/>
        <end position="461"/>
    </location>
</feature>
<evidence type="ECO:0000256" key="6">
    <source>
        <dbReference type="SAM" id="Phobius"/>
    </source>
</evidence>
<comment type="similarity">
    <text evidence="2">Belongs to the sulfatase family.</text>
</comment>
<dbReference type="Proteomes" id="UP000646548">
    <property type="component" value="Unassembled WGS sequence"/>
</dbReference>
<dbReference type="PANTHER" id="PTHR42693">
    <property type="entry name" value="ARYLSULFATASE FAMILY MEMBER"/>
    <property type="match status" value="1"/>
</dbReference>
<dbReference type="InterPro" id="IPR050738">
    <property type="entry name" value="Sulfatase"/>
</dbReference>
<keyword evidence="4" id="KW-0378">Hydrolase</keyword>